<keyword evidence="3" id="KW-1185">Reference proteome</keyword>
<dbReference type="NCBIfam" id="TIGR02001">
    <property type="entry name" value="gcw_chp"/>
    <property type="match status" value="1"/>
</dbReference>
<gene>
    <name evidence="2" type="ORF">SAMN03097708_03062</name>
</gene>
<evidence type="ECO:0008006" key="4">
    <source>
        <dbReference type="Google" id="ProtNLM"/>
    </source>
</evidence>
<dbReference type="AlphaFoldDB" id="A0A1G5QZ48"/>
<dbReference type="Proteomes" id="UP000199648">
    <property type="component" value="Unassembled WGS sequence"/>
</dbReference>
<evidence type="ECO:0000313" key="3">
    <source>
        <dbReference type="Proteomes" id="UP000199648"/>
    </source>
</evidence>
<proteinExistence type="predicted"/>
<protein>
    <recommendedName>
        <fullName evidence="4">Histidine kinase</fullName>
    </recommendedName>
</protein>
<feature type="chain" id="PRO_5011551270" description="Histidine kinase" evidence="1">
    <location>
        <begin position="26"/>
        <end position="222"/>
    </location>
</feature>
<evidence type="ECO:0000256" key="1">
    <source>
        <dbReference type="SAM" id="SignalP"/>
    </source>
</evidence>
<dbReference type="EMBL" id="FMWD01000013">
    <property type="protein sequence ID" value="SCZ66997.1"/>
    <property type="molecule type" value="Genomic_DNA"/>
</dbReference>
<dbReference type="InterPro" id="IPR010239">
    <property type="entry name" value="CHP02001"/>
</dbReference>
<sequence length="222" mass="23361">MSKLVKTVIAASVATVALGSGVAMAEVSANIGATSNYIWRGLTQTDDQAAISGGLDYEAASGFYLGTWASNLDGGNYELDLYAGFSGEAGSIGYDLGAIHYAYPIGDDELDFTELYGSLGFGPVTGSVAYTVDSEAGGDDSDLYYSLSGDIPLKEDLFVGVLAGRYDFDAADAEDYTHFQLALTKSAAEFGDFTFAVDKTDLDEGSLDDPRVSVSWNKSLDL</sequence>
<accession>A0A1G5QZ48</accession>
<feature type="signal peptide" evidence="1">
    <location>
        <begin position="1"/>
        <end position="25"/>
    </location>
</feature>
<dbReference type="Pfam" id="PF09694">
    <property type="entry name" value="Gcw_chp"/>
    <property type="match status" value="1"/>
</dbReference>
<evidence type="ECO:0000313" key="2">
    <source>
        <dbReference type="EMBL" id="SCZ66997.1"/>
    </source>
</evidence>
<keyword evidence="1" id="KW-0732">Signal</keyword>
<dbReference type="RefSeq" id="WP_092998909.1">
    <property type="nucleotide sequence ID" value="NZ_FMWD01000013.1"/>
</dbReference>
<name>A0A1G5QZ48_9GAMM</name>
<dbReference type="STRING" id="415747.SAMN03097708_03062"/>
<reference evidence="2 3" key="1">
    <citation type="submission" date="2016-10" db="EMBL/GenBank/DDBJ databases">
        <authorList>
            <person name="de Groot N.N."/>
        </authorList>
    </citation>
    <scope>NUCLEOTIDE SEQUENCE [LARGE SCALE GENOMIC DNA]</scope>
    <source>
        <strain evidence="2 3">HLD2</strain>
    </source>
</reference>
<dbReference type="OrthoDB" id="9793561at2"/>
<organism evidence="2 3">
    <name type="scientific">Thiohalomonas denitrificans</name>
    <dbReference type="NCBI Taxonomy" id="415747"/>
    <lineage>
        <taxon>Bacteria</taxon>
        <taxon>Pseudomonadati</taxon>
        <taxon>Pseudomonadota</taxon>
        <taxon>Gammaproteobacteria</taxon>
        <taxon>Thiohalomonadales</taxon>
        <taxon>Thiohalomonadaceae</taxon>
        <taxon>Thiohalomonas</taxon>
    </lineage>
</organism>